<dbReference type="RefSeq" id="WP_244761656.1">
    <property type="nucleotide sequence ID" value="NZ_JALJCJ010000004.1"/>
</dbReference>
<keyword evidence="3" id="KW-1185">Reference proteome</keyword>
<evidence type="ECO:0000313" key="3">
    <source>
        <dbReference type="Proteomes" id="UP001177080"/>
    </source>
</evidence>
<protein>
    <submittedName>
        <fullName evidence="2">Uncharacterized protein</fullName>
    </submittedName>
</protein>
<accession>A0ABT8XB04</accession>
<keyword evidence="1" id="KW-1133">Transmembrane helix</keyword>
<organism evidence="2 3">
    <name type="scientific">Shinella curvata</name>
    <dbReference type="NCBI Taxonomy" id="1817964"/>
    <lineage>
        <taxon>Bacteria</taxon>
        <taxon>Pseudomonadati</taxon>
        <taxon>Pseudomonadota</taxon>
        <taxon>Alphaproteobacteria</taxon>
        <taxon>Hyphomicrobiales</taxon>
        <taxon>Rhizobiaceae</taxon>
        <taxon>Shinella</taxon>
    </lineage>
</organism>
<sequence>MTTTAGNPPREDTRWPALAASPTFALMALVSALDVSQMSICGTGANPSPLGSMTVMYLLMTLFHLAPWLKLARRH</sequence>
<evidence type="ECO:0000256" key="1">
    <source>
        <dbReference type="SAM" id="Phobius"/>
    </source>
</evidence>
<name>A0ABT8XB04_9HYPH</name>
<gene>
    <name evidence="2" type="ORF">GB928_006930</name>
</gene>
<feature type="transmembrane region" description="Helical" evidence="1">
    <location>
        <begin position="48"/>
        <end position="69"/>
    </location>
</feature>
<reference evidence="2" key="1">
    <citation type="submission" date="2022-04" db="EMBL/GenBank/DDBJ databases">
        <title>Shinella lacus sp. nov., a novel member of the genus Shinella from water.</title>
        <authorList>
            <person name="Deng Y."/>
        </authorList>
    </citation>
    <scope>NUCLEOTIDE SEQUENCE</scope>
    <source>
        <strain evidence="2">JCM 31239</strain>
    </source>
</reference>
<keyword evidence="1" id="KW-0472">Membrane</keyword>
<comment type="caution">
    <text evidence="2">The sequence shown here is derived from an EMBL/GenBank/DDBJ whole genome shotgun (WGS) entry which is preliminary data.</text>
</comment>
<dbReference type="EMBL" id="WHSC02000002">
    <property type="protein sequence ID" value="MDO6120915.1"/>
    <property type="molecule type" value="Genomic_DNA"/>
</dbReference>
<proteinExistence type="predicted"/>
<dbReference type="Proteomes" id="UP001177080">
    <property type="component" value="Unassembled WGS sequence"/>
</dbReference>
<evidence type="ECO:0000313" key="2">
    <source>
        <dbReference type="EMBL" id="MDO6120915.1"/>
    </source>
</evidence>
<keyword evidence="1" id="KW-0812">Transmembrane</keyword>